<keyword evidence="2" id="KW-0812">Transmembrane</keyword>
<reference evidence="3 4" key="1">
    <citation type="submission" date="2016-12" db="EMBL/GenBank/DDBJ databases">
        <title>The genomes of Aspergillus section Nigri reveals drivers in fungal speciation.</title>
        <authorList>
            <consortium name="DOE Joint Genome Institute"/>
            <person name="Vesth T.C."/>
            <person name="Nybo J."/>
            <person name="Theobald S."/>
            <person name="Brandl J."/>
            <person name="Frisvad J.C."/>
            <person name="Nielsen K.F."/>
            <person name="Lyhne E.K."/>
            <person name="Kogle M.E."/>
            <person name="Kuo A."/>
            <person name="Riley R."/>
            <person name="Clum A."/>
            <person name="Nolan M."/>
            <person name="Lipzen A."/>
            <person name="Salamov A."/>
            <person name="Henrissat B."/>
            <person name="Wiebenga A."/>
            <person name="De Vries R.P."/>
            <person name="Grigoriev I.V."/>
            <person name="Mortensen U.H."/>
            <person name="Andersen M.R."/>
            <person name="Baker S.E."/>
        </authorList>
    </citation>
    <scope>NUCLEOTIDE SEQUENCE [LARGE SCALE GENOMIC DNA]</scope>
    <source>
        <strain evidence="3 4">JOP 1030-1</strain>
    </source>
</reference>
<dbReference type="RefSeq" id="XP_025429510.1">
    <property type="nucleotide sequence ID" value="XM_025570231.1"/>
</dbReference>
<gene>
    <name evidence="3" type="ORF">BP01DRAFT_100132</name>
</gene>
<dbReference type="Proteomes" id="UP000248349">
    <property type="component" value="Unassembled WGS sequence"/>
</dbReference>
<dbReference type="EMBL" id="KZ821243">
    <property type="protein sequence ID" value="PYH43528.1"/>
    <property type="molecule type" value="Genomic_DNA"/>
</dbReference>
<keyword evidence="2" id="KW-1133">Transmembrane helix</keyword>
<proteinExistence type="predicted"/>
<feature type="transmembrane region" description="Helical" evidence="2">
    <location>
        <begin position="32"/>
        <end position="50"/>
    </location>
</feature>
<feature type="region of interest" description="Disordered" evidence="1">
    <location>
        <begin position="1"/>
        <end position="20"/>
    </location>
</feature>
<protein>
    <submittedName>
        <fullName evidence="3">Uncharacterized protein</fullName>
    </submittedName>
</protein>
<name>A0A318ZTV9_9EURO</name>
<evidence type="ECO:0000313" key="4">
    <source>
        <dbReference type="Proteomes" id="UP000248349"/>
    </source>
</evidence>
<dbReference type="GeneID" id="37071459"/>
<keyword evidence="2" id="KW-0472">Membrane</keyword>
<evidence type="ECO:0000256" key="2">
    <source>
        <dbReference type="SAM" id="Phobius"/>
    </source>
</evidence>
<evidence type="ECO:0000313" key="3">
    <source>
        <dbReference type="EMBL" id="PYH43528.1"/>
    </source>
</evidence>
<keyword evidence="4" id="KW-1185">Reference proteome</keyword>
<organism evidence="3 4">
    <name type="scientific">Aspergillus saccharolyticus JOP 1030-1</name>
    <dbReference type="NCBI Taxonomy" id="1450539"/>
    <lineage>
        <taxon>Eukaryota</taxon>
        <taxon>Fungi</taxon>
        <taxon>Dikarya</taxon>
        <taxon>Ascomycota</taxon>
        <taxon>Pezizomycotina</taxon>
        <taxon>Eurotiomycetes</taxon>
        <taxon>Eurotiomycetidae</taxon>
        <taxon>Eurotiales</taxon>
        <taxon>Aspergillaceae</taxon>
        <taxon>Aspergillus</taxon>
        <taxon>Aspergillus subgen. Circumdati</taxon>
    </lineage>
</organism>
<sequence>MQAETRAHSEDLPELKKADGGHFSCRKYTWLWLWWLLLLLLCLLGGSIWPPKGEGGQEVRAWVGADVGGAEVSGLVASGTNRVCS</sequence>
<dbReference type="AlphaFoldDB" id="A0A318ZTV9"/>
<evidence type="ECO:0000256" key="1">
    <source>
        <dbReference type="SAM" id="MobiDB-lite"/>
    </source>
</evidence>
<accession>A0A318ZTV9</accession>